<sequence length="183" mass="20647">MKRFEFVAGTSKDDIVMGLCLPVSILLPALTTYLIIFYSEMYASFRSAPLLFRAFVFVPALYLTYFLIKKARKNAANKFVVNLDELSIRIWKNEKEVVSGKILSCKIKVSNDKLVHVDIGTEEDNISFRARPKEYRTITGNTSFNPFGTGTVSDMETVLALGVKIKNTIEKQVLDDNAYVAKN</sequence>
<accession>A0A7Y8VQJ8</accession>
<feature type="transmembrane region" description="Helical" evidence="1">
    <location>
        <begin position="15"/>
        <end position="38"/>
    </location>
</feature>
<keyword evidence="3" id="KW-1185">Reference proteome</keyword>
<proteinExistence type="predicted"/>
<dbReference type="Proteomes" id="UP000526307">
    <property type="component" value="Unassembled WGS sequence"/>
</dbReference>
<reference evidence="2 3" key="1">
    <citation type="submission" date="2020-06" db="EMBL/GenBank/DDBJ databases">
        <title>Mogibacterium timidum strain W9173 genomic sequence.</title>
        <authorList>
            <person name="Wade W.G."/>
            <person name="Johnston C.D."/>
            <person name="Chen T."/>
            <person name="Dewhirst F.E."/>
        </authorList>
    </citation>
    <scope>NUCLEOTIDE SEQUENCE [LARGE SCALE GENOMIC DNA]</scope>
    <source>
        <strain evidence="2 3">W9173</strain>
    </source>
</reference>
<dbReference type="RefSeq" id="WP_178978150.1">
    <property type="nucleotide sequence ID" value="NZ_JABXYR010000001.1"/>
</dbReference>
<evidence type="ECO:0000256" key="1">
    <source>
        <dbReference type="SAM" id="Phobius"/>
    </source>
</evidence>
<keyword evidence="1" id="KW-1133">Transmembrane helix</keyword>
<keyword evidence="1" id="KW-0472">Membrane</keyword>
<dbReference type="AlphaFoldDB" id="A0A7Y8VQJ8"/>
<dbReference type="EMBL" id="JABXYR010000001">
    <property type="protein sequence ID" value="NWO22808.1"/>
    <property type="molecule type" value="Genomic_DNA"/>
</dbReference>
<feature type="transmembrane region" description="Helical" evidence="1">
    <location>
        <begin position="50"/>
        <end position="68"/>
    </location>
</feature>
<evidence type="ECO:0000313" key="3">
    <source>
        <dbReference type="Proteomes" id="UP000526307"/>
    </source>
</evidence>
<keyword evidence="1" id="KW-0812">Transmembrane</keyword>
<evidence type="ECO:0008006" key="4">
    <source>
        <dbReference type="Google" id="ProtNLM"/>
    </source>
</evidence>
<protein>
    <recommendedName>
        <fullName evidence="4">DUF304 domain-containing protein</fullName>
    </recommendedName>
</protein>
<comment type="caution">
    <text evidence="2">The sequence shown here is derived from an EMBL/GenBank/DDBJ whole genome shotgun (WGS) entry which is preliminary data.</text>
</comment>
<gene>
    <name evidence="2" type="ORF">HW270_01715</name>
</gene>
<organism evidence="2 3">
    <name type="scientific">Mogibacterium timidum</name>
    <dbReference type="NCBI Taxonomy" id="35519"/>
    <lineage>
        <taxon>Bacteria</taxon>
        <taxon>Bacillati</taxon>
        <taxon>Bacillota</taxon>
        <taxon>Clostridia</taxon>
        <taxon>Peptostreptococcales</taxon>
        <taxon>Anaerovoracaceae</taxon>
        <taxon>Mogibacterium</taxon>
    </lineage>
</organism>
<evidence type="ECO:0000313" key="2">
    <source>
        <dbReference type="EMBL" id="NWO22808.1"/>
    </source>
</evidence>
<name>A0A7Y8VQJ8_9FIRM</name>